<keyword evidence="1 3" id="KW-0378">Hydrolase</keyword>
<dbReference type="InterPro" id="IPR008928">
    <property type="entry name" value="6-hairpin_glycosidase_sf"/>
</dbReference>
<sequence>MVRLIKNRAYGLLICDMKRILFLAVLACMTLATQAKGWTKEQVADVIAQVNNYWQQNNKAETRSFWDPAAYHTGNMEAYKLLGNEAWLDYSKRWAEHNNWQGAREKDPSKWKYKHYGEGQDFVLFGDWQICFQTYIDMYWIENAKGGSARNERMVQRAKEVMGYQVRTKANDYWWWSDALYMVMPVMTKMYKLTGDEIYLDKLYDYLLYSDEIMLDKETGLYFRDGKYVYPKHKSVNGKKDFWARGDGWVLAGLAKVLQDMPQSYRHYDFFLNKYKVLADAVVKTQQKGGYWTRSMLDPKHAPGPETSGTAFFTYGLLWGLNNGVLSPKHPAAKTVKRAWNYLTKTALQPSGKVGYVQPIGEKAIPGQVVDQNSQANFGVGAFLLAACEYYRYLDKK</sequence>
<accession>D1PU36</accession>
<dbReference type="HOGENOM" id="CLU_042785_0_0_10"/>
<gene>
    <name evidence="3" type="ORF">HMPREF0645_0471</name>
</gene>
<proteinExistence type="predicted"/>
<keyword evidence="2" id="KW-0732">Signal</keyword>
<dbReference type="PANTHER" id="PTHR33886:SF8">
    <property type="entry name" value="UNSATURATED RHAMNOGALACTURONAN HYDROLASE (EUROFUNG)"/>
    <property type="match status" value="1"/>
</dbReference>
<dbReference type="InterPro" id="IPR012341">
    <property type="entry name" value="6hp_glycosidase-like_sf"/>
</dbReference>
<evidence type="ECO:0000313" key="4">
    <source>
        <dbReference type="Proteomes" id="UP000003160"/>
    </source>
</evidence>
<dbReference type="Proteomes" id="UP000003160">
    <property type="component" value="Unassembled WGS sequence"/>
</dbReference>
<organism evidence="3 4">
    <name type="scientific">Hallella bergensis DSM 17361</name>
    <dbReference type="NCBI Taxonomy" id="585502"/>
    <lineage>
        <taxon>Bacteria</taxon>
        <taxon>Pseudomonadati</taxon>
        <taxon>Bacteroidota</taxon>
        <taxon>Bacteroidia</taxon>
        <taxon>Bacteroidales</taxon>
        <taxon>Prevotellaceae</taxon>
        <taxon>Hallella</taxon>
    </lineage>
</organism>
<keyword evidence="3" id="KW-0326">Glycosidase</keyword>
<dbReference type="InterPro" id="IPR010905">
    <property type="entry name" value="Glyco_hydro_88"/>
</dbReference>
<evidence type="ECO:0000256" key="1">
    <source>
        <dbReference type="ARBA" id="ARBA00022801"/>
    </source>
</evidence>
<dbReference type="EMBL" id="ACKS01000022">
    <property type="protein sequence ID" value="EFA45138.1"/>
    <property type="molecule type" value="Genomic_DNA"/>
</dbReference>
<dbReference type="PANTHER" id="PTHR33886">
    <property type="entry name" value="UNSATURATED RHAMNOGALACTURONAN HYDROLASE (EUROFUNG)"/>
    <property type="match status" value="1"/>
</dbReference>
<dbReference type="Gene3D" id="1.50.10.10">
    <property type="match status" value="1"/>
</dbReference>
<evidence type="ECO:0000313" key="3">
    <source>
        <dbReference type="EMBL" id="EFA45138.1"/>
    </source>
</evidence>
<name>D1PU36_9BACT</name>
<dbReference type="GO" id="GO:0005975">
    <property type="term" value="P:carbohydrate metabolic process"/>
    <property type="evidence" value="ECO:0007669"/>
    <property type="project" value="InterPro"/>
</dbReference>
<dbReference type="SUPFAM" id="SSF48208">
    <property type="entry name" value="Six-hairpin glycosidases"/>
    <property type="match status" value="1"/>
</dbReference>
<dbReference type="eggNOG" id="COG4225">
    <property type="taxonomic scope" value="Bacteria"/>
</dbReference>
<feature type="signal peptide" evidence="2">
    <location>
        <begin position="1"/>
        <end position="35"/>
    </location>
</feature>
<evidence type="ECO:0000256" key="2">
    <source>
        <dbReference type="SAM" id="SignalP"/>
    </source>
</evidence>
<reference evidence="3 4" key="1">
    <citation type="submission" date="2009-10" db="EMBL/GenBank/DDBJ databases">
        <authorList>
            <person name="Qin X."/>
            <person name="Bachman B."/>
            <person name="Battles P."/>
            <person name="Bell A."/>
            <person name="Bess C."/>
            <person name="Bickham C."/>
            <person name="Chaboub L."/>
            <person name="Chen D."/>
            <person name="Coyle M."/>
            <person name="Deiros D.R."/>
            <person name="Dinh H."/>
            <person name="Forbes L."/>
            <person name="Fowler G."/>
            <person name="Francisco L."/>
            <person name="Fu Q."/>
            <person name="Gubbala S."/>
            <person name="Hale W."/>
            <person name="Han Y."/>
            <person name="Hemphill L."/>
            <person name="Highlander S.K."/>
            <person name="Hirani K."/>
            <person name="Hogues M."/>
            <person name="Jackson L."/>
            <person name="Jakkamsetti A."/>
            <person name="Javaid M."/>
            <person name="Jiang H."/>
            <person name="Korchina V."/>
            <person name="Kovar C."/>
            <person name="Lara F."/>
            <person name="Lee S."/>
            <person name="Mata R."/>
            <person name="Mathew T."/>
            <person name="Moen C."/>
            <person name="Morales K."/>
            <person name="Munidasa M."/>
            <person name="Nazareth L."/>
            <person name="Ngo R."/>
            <person name="Nguyen L."/>
            <person name="Okwuonu G."/>
            <person name="Ongeri F."/>
            <person name="Patil S."/>
            <person name="Petrosino J."/>
            <person name="Pham C."/>
            <person name="Pham P."/>
            <person name="Pu L.-L."/>
            <person name="Puazo M."/>
            <person name="Raj R."/>
            <person name="Reid J."/>
            <person name="Rouhana J."/>
            <person name="Saada N."/>
            <person name="Shang Y."/>
            <person name="Simmons D."/>
            <person name="Thornton R."/>
            <person name="Warren J."/>
            <person name="Weissenberger G."/>
            <person name="Zhang J."/>
            <person name="Zhang L."/>
            <person name="Zhou C."/>
            <person name="Zhu D."/>
            <person name="Muzny D."/>
            <person name="Worley K."/>
            <person name="Gibbs R."/>
        </authorList>
    </citation>
    <scope>NUCLEOTIDE SEQUENCE [LARGE SCALE GENOMIC DNA]</scope>
    <source>
        <strain evidence="3 4">DSM 17361</strain>
    </source>
</reference>
<keyword evidence="4" id="KW-1185">Reference proteome</keyword>
<protein>
    <submittedName>
        <fullName evidence="3">Glycosyl hydrolase, family 88</fullName>
        <ecNumber evidence="3">3.2.1.-</ecNumber>
    </submittedName>
</protein>
<dbReference type="EC" id="3.2.1.-" evidence="3"/>
<comment type="caution">
    <text evidence="3">The sequence shown here is derived from an EMBL/GenBank/DDBJ whole genome shotgun (WGS) entry which is preliminary data.</text>
</comment>
<dbReference type="GO" id="GO:0016798">
    <property type="term" value="F:hydrolase activity, acting on glycosyl bonds"/>
    <property type="evidence" value="ECO:0007669"/>
    <property type="project" value="UniProtKB-KW"/>
</dbReference>
<dbReference type="InterPro" id="IPR052043">
    <property type="entry name" value="PolySaccharide_Degr_Enz"/>
</dbReference>
<dbReference type="AlphaFoldDB" id="D1PU36"/>
<dbReference type="Pfam" id="PF07470">
    <property type="entry name" value="Glyco_hydro_88"/>
    <property type="match status" value="1"/>
</dbReference>
<feature type="chain" id="PRO_5003025874" evidence="2">
    <location>
        <begin position="36"/>
        <end position="397"/>
    </location>
</feature>